<dbReference type="PROSITE" id="PS51273">
    <property type="entry name" value="GATASE_TYPE_1"/>
    <property type="match status" value="1"/>
</dbReference>
<evidence type="ECO:0000256" key="4">
    <source>
        <dbReference type="HAMAP-Rule" id="MF_00028"/>
    </source>
</evidence>
<protein>
    <recommendedName>
        <fullName evidence="4">Cobyric acid synthase</fullName>
    </recommendedName>
</protein>
<keyword evidence="8" id="KW-1185">Reference proteome</keyword>
<dbReference type="InterPro" id="IPR047045">
    <property type="entry name" value="CobQ_N"/>
</dbReference>
<feature type="domain" description="CobQ/CobB/MinD/ParA nucleotide binding" evidence="5">
    <location>
        <begin position="13"/>
        <end position="242"/>
    </location>
</feature>
<dbReference type="HAMAP" id="MF_00028">
    <property type="entry name" value="CobQ"/>
    <property type="match status" value="1"/>
</dbReference>
<feature type="active site" description="Nucleophile" evidence="4">
    <location>
        <position position="342"/>
    </location>
</feature>
<dbReference type="InterPro" id="IPR033949">
    <property type="entry name" value="CobQ_GATase1"/>
</dbReference>
<dbReference type="STRING" id="596327.PORUE0001_0181"/>
<evidence type="ECO:0000313" key="8">
    <source>
        <dbReference type="Proteomes" id="UP000003303"/>
    </source>
</evidence>
<accession>C2M9N1</accession>
<evidence type="ECO:0000259" key="6">
    <source>
        <dbReference type="Pfam" id="PF07685"/>
    </source>
</evidence>
<name>C2M9N1_9PORP</name>
<dbReference type="SUPFAM" id="SSF52540">
    <property type="entry name" value="P-loop containing nucleoside triphosphate hydrolases"/>
    <property type="match status" value="1"/>
</dbReference>
<organism evidence="7 8">
    <name type="scientific">Porphyromonas uenonis 60-3</name>
    <dbReference type="NCBI Taxonomy" id="596327"/>
    <lineage>
        <taxon>Bacteria</taxon>
        <taxon>Pseudomonadati</taxon>
        <taxon>Bacteroidota</taxon>
        <taxon>Bacteroidia</taxon>
        <taxon>Bacteroidales</taxon>
        <taxon>Porphyromonadaceae</taxon>
        <taxon>Porphyromonas</taxon>
    </lineage>
</organism>
<dbReference type="InterPro" id="IPR027417">
    <property type="entry name" value="P-loop_NTPase"/>
</dbReference>
<dbReference type="Gene3D" id="3.40.50.300">
    <property type="entry name" value="P-loop containing nucleotide triphosphate hydrolases"/>
    <property type="match status" value="1"/>
</dbReference>
<dbReference type="GO" id="GO:0016874">
    <property type="term" value="F:ligase activity"/>
    <property type="evidence" value="ECO:0007669"/>
    <property type="project" value="UniProtKB-KW"/>
</dbReference>
<dbReference type="InterPro" id="IPR011698">
    <property type="entry name" value="GATase_3"/>
</dbReference>
<evidence type="ECO:0000313" key="7">
    <source>
        <dbReference type="EMBL" id="EEK17550.1"/>
    </source>
</evidence>
<dbReference type="Pfam" id="PF01656">
    <property type="entry name" value="CbiA"/>
    <property type="match status" value="1"/>
</dbReference>
<dbReference type="NCBIfam" id="TIGR00313">
    <property type="entry name" value="cobQ"/>
    <property type="match status" value="1"/>
</dbReference>
<dbReference type="PROSITE" id="PS51274">
    <property type="entry name" value="GATASE_COBBQ"/>
    <property type="match status" value="1"/>
</dbReference>
<keyword evidence="3 4" id="KW-0315">Glutamine amidotransferase</keyword>
<reference evidence="7 8" key="1">
    <citation type="submission" date="2009-04" db="EMBL/GenBank/DDBJ databases">
        <authorList>
            <person name="Sebastian Y."/>
            <person name="Madupu R."/>
            <person name="Durkin A.S."/>
            <person name="Torralba M."/>
            <person name="Methe B."/>
            <person name="Sutton G.G."/>
            <person name="Strausberg R.L."/>
            <person name="Nelson K.E."/>
        </authorList>
    </citation>
    <scope>NUCLEOTIDE SEQUENCE [LARGE SCALE GENOMIC DNA]</scope>
    <source>
        <strain evidence="7 8">60-3</strain>
    </source>
</reference>
<keyword evidence="2 4" id="KW-0169">Cobalamin biosynthesis</keyword>
<feature type="active site" evidence="4">
    <location>
        <position position="441"/>
    </location>
</feature>
<dbReference type="PANTHER" id="PTHR21343:SF1">
    <property type="entry name" value="COBYRIC ACID SYNTHASE"/>
    <property type="match status" value="1"/>
</dbReference>
<evidence type="ECO:0000256" key="1">
    <source>
        <dbReference type="ARBA" id="ARBA00004953"/>
    </source>
</evidence>
<comment type="function">
    <text evidence="4">Catalyzes amidations at positions B, D, E, and G on adenosylcobyrinic A,C-diamide. NH(2) groups are provided by glutamine, and one molecule of ATP is hydrogenolyzed for each amidation.</text>
</comment>
<dbReference type="Proteomes" id="UP000003303">
    <property type="component" value="Unassembled WGS sequence"/>
</dbReference>
<dbReference type="Gene3D" id="3.40.50.880">
    <property type="match status" value="1"/>
</dbReference>
<dbReference type="EMBL" id="ACLR01000034">
    <property type="protein sequence ID" value="EEK17550.1"/>
    <property type="molecule type" value="Genomic_DNA"/>
</dbReference>
<sequence>MERYINMSKLKPIMLVGTGSDVGKSIVATGICRILLQEGYKPAPFKAQNMSLNSYPTPEEGEIGRAQAVQAEACGIPCHTDMNPILLKPTADQTTQVILHGKAVGNQSARSYFNVEQRKPLFVEAMKAFDRLASQYNPIVIEGAGSISEVNLWPMDIVNMRVALRTGADVYLVADIERGGIFGSLYGTIELLPPAERAAIKGIIINKFRGDSSLFDSGRKILQDLTKVPVVGLLPYLPNMQIDAEDGVSIDSYAAQPRPDTLNVAVVRLPHISNFTDFDSLRFISGVTLYFTSDAEALRQADIIMLPGSKNTIDDLLWLQAEGLEAVIQAHHKAGRPLYGICGGYQMMGLRITDSDGVEGEPRTVRGLGLLPTETTLQSNKAVRTSTFTYLPTGTPDCQGYEIHCGVTQPIDAPESPVVMRAGETPDGYWVSPRLWGSYMHGIWDNEAILQQILHEVAPERTFHLERTFATREAAYDRLAEHMRQHLDIEYMLKSLRNV</sequence>
<comment type="pathway">
    <text evidence="1 4">Cofactor biosynthesis; adenosylcobalamin biosynthesis.</text>
</comment>
<dbReference type="InterPro" id="IPR004459">
    <property type="entry name" value="CobQ_synth"/>
</dbReference>
<dbReference type="Pfam" id="PF07685">
    <property type="entry name" value="GATase_3"/>
    <property type="match status" value="1"/>
</dbReference>
<dbReference type="CDD" id="cd05389">
    <property type="entry name" value="CobQ_N"/>
    <property type="match status" value="1"/>
</dbReference>
<evidence type="ECO:0000259" key="5">
    <source>
        <dbReference type="Pfam" id="PF01656"/>
    </source>
</evidence>
<dbReference type="NCBIfam" id="NF001989">
    <property type="entry name" value="PRK00784.1"/>
    <property type="match status" value="1"/>
</dbReference>
<dbReference type="InterPro" id="IPR029062">
    <property type="entry name" value="Class_I_gatase-like"/>
</dbReference>
<proteinExistence type="inferred from homology"/>
<dbReference type="CDD" id="cd01750">
    <property type="entry name" value="GATase1_CobQ"/>
    <property type="match status" value="1"/>
</dbReference>
<comment type="similarity">
    <text evidence="4">Belongs to the CobB/CobQ family. CobQ subfamily.</text>
</comment>
<dbReference type="PANTHER" id="PTHR21343">
    <property type="entry name" value="DETHIOBIOTIN SYNTHETASE"/>
    <property type="match status" value="1"/>
</dbReference>
<keyword evidence="7" id="KW-0436">Ligase</keyword>
<dbReference type="AlphaFoldDB" id="C2M9N1"/>
<dbReference type="InterPro" id="IPR002586">
    <property type="entry name" value="CobQ/CobB/MinD/ParA_Nub-bd_dom"/>
</dbReference>
<dbReference type="SUPFAM" id="SSF52317">
    <property type="entry name" value="Class I glutamine amidotransferase-like"/>
    <property type="match status" value="1"/>
</dbReference>
<dbReference type="GO" id="GO:0015420">
    <property type="term" value="F:ABC-type vitamin B12 transporter activity"/>
    <property type="evidence" value="ECO:0007669"/>
    <property type="project" value="UniProtKB-UniRule"/>
</dbReference>
<gene>
    <name evidence="4 7" type="primary">cobQ</name>
    <name evidence="7" type="ORF">PORUE0001_0181</name>
</gene>
<evidence type="ECO:0000256" key="2">
    <source>
        <dbReference type="ARBA" id="ARBA00022573"/>
    </source>
</evidence>
<evidence type="ECO:0000256" key="3">
    <source>
        <dbReference type="ARBA" id="ARBA00022962"/>
    </source>
</evidence>
<feature type="domain" description="CobB/CobQ-like glutamine amidotransferase" evidence="6">
    <location>
        <begin position="263"/>
        <end position="448"/>
    </location>
</feature>
<dbReference type="UniPathway" id="UPA00148"/>
<dbReference type="GO" id="GO:0009236">
    <property type="term" value="P:cobalamin biosynthetic process"/>
    <property type="evidence" value="ECO:0007669"/>
    <property type="project" value="UniProtKB-UniRule"/>
</dbReference>
<dbReference type="eggNOG" id="COG1492">
    <property type="taxonomic scope" value="Bacteria"/>
</dbReference>
<comment type="caution">
    <text evidence="7">The sequence shown here is derived from an EMBL/GenBank/DDBJ whole genome shotgun (WGS) entry which is preliminary data.</text>
</comment>